<accession>A0A6N7QB62</accession>
<comment type="caution">
    <text evidence="1">The sequence shown here is derived from an EMBL/GenBank/DDBJ whole genome shotgun (WGS) entry which is preliminary data.</text>
</comment>
<evidence type="ECO:0000313" key="3">
    <source>
        <dbReference type="Proteomes" id="UP000437931"/>
    </source>
</evidence>
<dbReference type="EMBL" id="WJPN01000014">
    <property type="protein sequence ID" value="MRH01633.1"/>
    <property type="molecule type" value="Genomic_DNA"/>
</dbReference>
<reference evidence="3 4" key="1">
    <citation type="submission" date="2019-11" db="EMBL/GenBank/DDBJ databases">
        <title>First report of rice panicle blight caused by Xanthomonas sp. in Iran.</title>
        <authorList>
            <person name="Mirghasempour S.A."/>
            <person name="Huang S."/>
            <person name="Brady C.L."/>
            <person name="Studholme D.J."/>
        </authorList>
    </citation>
    <scope>NUCLEOTIDE SEQUENCE [LARGE SCALE GENOMIC DNA]</scope>
    <source>
        <strain evidence="1 4">ASD011</strain>
        <strain evidence="3">SAM114</strain>
    </source>
</reference>
<dbReference type="Proteomes" id="UP000439314">
    <property type="component" value="Unassembled WGS sequence"/>
</dbReference>
<dbReference type="AlphaFoldDB" id="A0A6N7QB62"/>
<name>A0A6N7QB62_9XANT</name>
<reference evidence="2" key="2">
    <citation type="journal article" date="2020" name="Plant Dis.">
        <title>A Grain Rot of Rice in Iran Caused by a Xanthomonas Strain Closely Related to X. sacchari.</title>
        <authorList>
            <person name="Mirghasempour S.A."/>
            <person name="Huang S."/>
            <person name="Studholme D.J."/>
            <person name="Brady C.L."/>
        </authorList>
    </citation>
    <scope>NUCLEOTIDE SEQUENCE</scope>
    <source>
        <strain evidence="2">SAM114</strain>
    </source>
</reference>
<gene>
    <name evidence="1" type="ORF">GIY21_15160</name>
    <name evidence="2" type="ORF">GIY22_15175</name>
</gene>
<dbReference type="EMBL" id="WJPM01000014">
    <property type="protein sequence ID" value="MRH75965.1"/>
    <property type="molecule type" value="Genomic_DNA"/>
</dbReference>
<organism evidence="1 4">
    <name type="scientific">Xanthomonas sontii</name>
    <dbReference type="NCBI Taxonomy" id="2650745"/>
    <lineage>
        <taxon>Bacteria</taxon>
        <taxon>Pseudomonadati</taxon>
        <taxon>Pseudomonadota</taxon>
        <taxon>Gammaproteobacteria</taxon>
        <taxon>Lysobacterales</taxon>
        <taxon>Lysobacteraceae</taxon>
        <taxon>Xanthomonas</taxon>
    </lineage>
</organism>
<evidence type="ECO:0000313" key="1">
    <source>
        <dbReference type="EMBL" id="MRH01633.1"/>
    </source>
</evidence>
<dbReference type="Proteomes" id="UP000437931">
    <property type="component" value="Unassembled WGS sequence"/>
</dbReference>
<evidence type="ECO:0000313" key="2">
    <source>
        <dbReference type="EMBL" id="MRH75965.1"/>
    </source>
</evidence>
<protein>
    <submittedName>
        <fullName evidence="1">Uncharacterized protein</fullName>
    </submittedName>
</protein>
<evidence type="ECO:0000313" key="4">
    <source>
        <dbReference type="Proteomes" id="UP000439314"/>
    </source>
</evidence>
<keyword evidence="3" id="KW-1185">Reference proteome</keyword>
<sequence length="152" mass="16666">MPSLSPPDLRLAHRWTQTGRISLWRYLENERNYPGWHLNADPTGCQSLLALLDALAADGAGSRTLLITAPSKTELGVPNNRRGLAAWVAPEKLRFTLSTTDDHWSFPVDAAPAALEVGSAWLAALREGIAGIANGHGDYAIGKGSHRLWFWW</sequence>
<proteinExistence type="predicted"/>
<dbReference type="RefSeq" id="WP_153752101.1">
    <property type="nucleotide sequence ID" value="NZ_WJPM01000014.1"/>
</dbReference>